<dbReference type="Proteomes" id="UP000564677">
    <property type="component" value="Unassembled WGS sequence"/>
</dbReference>
<dbReference type="EMBL" id="JAASQV010000001">
    <property type="protein sequence ID" value="NIJ63447.1"/>
    <property type="molecule type" value="Genomic_DNA"/>
</dbReference>
<evidence type="ECO:0000313" key="3">
    <source>
        <dbReference type="EMBL" id="NIJ63447.1"/>
    </source>
</evidence>
<protein>
    <recommendedName>
        <fullName evidence="5">Secreted protein</fullName>
    </recommendedName>
</protein>
<evidence type="ECO:0008006" key="5">
    <source>
        <dbReference type="Google" id="ProtNLM"/>
    </source>
</evidence>
<keyword evidence="4" id="KW-1185">Reference proteome</keyword>
<evidence type="ECO:0000256" key="1">
    <source>
        <dbReference type="SAM" id="MobiDB-lite"/>
    </source>
</evidence>
<comment type="caution">
    <text evidence="3">The sequence shown here is derived from an EMBL/GenBank/DDBJ whole genome shotgun (WGS) entry which is preliminary data.</text>
</comment>
<keyword evidence="2" id="KW-0732">Signal</keyword>
<evidence type="ECO:0000256" key="2">
    <source>
        <dbReference type="SAM" id="SignalP"/>
    </source>
</evidence>
<reference evidence="3 4" key="1">
    <citation type="submission" date="2020-03" db="EMBL/GenBank/DDBJ databases">
        <title>Genomic Encyclopedia of Type Strains, Phase IV (KMG-IV): sequencing the most valuable type-strain genomes for metagenomic binning, comparative biology and taxonomic classification.</title>
        <authorList>
            <person name="Goeker M."/>
        </authorList>
    </citation>
    <scope>NUCLEOTIDE SEQUENCE [LARGE SCALE GENOMIC DNA]</scope>
    <source>
        <strain evidence="3 4">DSM 4733</strain>
    </source>
</reference>
<feature type="signal peptide" evidence="2">
    <location>
        <begin position="1"/>
        <end position="23"/>
    </location>
</feature>
<name>A0A7X5ZTV2_9SPHN</name>
<dbReference type="AlphaFoldDB" id="A0A7X5ZTV2"/>
<dbReference type="RefSeq" id="WP_167297971.1">
    <property type="nucleotide sequence ID" value="NZ_JAASQV010000001.1"/>
</dbReference>
<evidence type="ECO:0000313" key="4">
    <source>
        <dbReference type="Proteomes" id="UP000564677"/>
    </source>
</evidence>
<feature type="chain" id="PRO_5030551889" description="Secreted protein" evidence="2">
    <location>
        <begin position="24"/>
        <end position="252"/>
    </location>
</feature>
<proteinExistence type="predicted"/>
<accession>A0A7X5ZTV2</accession>
<organism evidence="3 4">
    <name type="scientific">Sphingomonas leidyi</name>
    <dbReference type="NCBI Taxonomy" id="68569"/>
    <lineage>
        <taxon>Bacteria</taxon>
        <taxon>Pseudomonadati</taxon>
        <taxon>Pseudomonadota</taxon>
        <taxon>Alphaproteobacteria</taxon>
        <taxon>Sphingomonadales</taxon>
        <taxon>Sphingomonadaceae</taxon>
        <taxon>Sphingomonas</taxon>
    </lineage>
</organism>
<feature type="region of interest" description="Disordered" evidence="1">
    <location>
        <begin position="143"/>
        <end position="168"/>
    </location>
</feature>
<gene>
    <name evidence="3" type="ORF">FHR20_000378</name>
</gene>
<sequence length="252" mass="27472">MRLAIWFLALLLAAGFAASPASAQDRYMAGLGNNPGSPVGTPLALPAGVRLVSVKGFDNRKDCKETELGVGDEELCLTFCTEEDRSYIVHIPAGTMFKHLAGEIFDRMQREKGFQNVIVVDDLNFFIADSLCAHLMLPPSEREEAKRKLRAQRAAKGEPSPANPGLPSGGRFLLRAMCLNQEMDVPGEGAEYALGTVTSHPKLRLVLGAVKGRKIEGDRARRLLQDAIWDVTEGYGLEQETLARLRALPAGR</sequence>